<keyword evidence="4" id="KW-1185">Reference proteome</keyword>
<protein>
    <submittedName>
        <fullName evidence="3">FAD-dependent oxidoreductase</fullName>
    </submittedName>
</protein>
<proteinExistence type="predicted"/>
<dbReference type="Proteomes" id="UP000439752">
    <property type="component" value="Unassembled WGS sequence"/>
</dbReference>
<keyword evidence="1" id="KW-0560">Oxidoreductase</keyword>
<dbReference type="Gene3D" id="3.50.50.60">
    <property type="entry name" value="FAD/NAD(P)-binding domain"/>
    <property type="match status" value="2"/>
</dbReference>
<evidence type="ECO:0000259" key="2">
    <source>
        <dbReference type="Pfam" id="PF01266"/>
    </source>
</evidence>
<dbReference type="GO" id="GO:0016491">
    <property type="term" value="F:oxidoreductase activity"/>
    <property type="evidence" value="ECO:0007669"/>
    <property type="project" value="UniProtKB-KW"/>
</dbReference>
<gene>
    <name evidence="3" type="ORF">EXIGUO9Y_100030</name>
</gene>
<dbReference type="InterPro" id="IPR036188">
    <property type="entry name" value="FAD/NAD-bd_sf"/>
</dbReference>
<dbReference type="InterPro" id="IPR006076">
    <property type="entry name" value="FAD-dep_OxRdtase"/>
</dbReference>
<dbReference type="SUPFAM" id="SSF51905">
    <property type="entry name" value="FAD/NAD(P)-binding domain"/>
    <property type="match status" value="1"/>
</dbReference>
<dbReference type="RefSeq" id="WP_159172663.1">
    <property type="nucleotide sequence ID" value="NZ_LR732308.1"/>
</dbReference>
<feature type="domain" description="FAD dependent oxidoreductase" evidence="2">
    <location>
        <begin position="105"/>
        <end position="306"/>
    </location>
</feature>
<accession>A0A653I2D9</accession>
<evidence type="ECO:0000256" key="1">
    <source>
        <dbReference type="ARBA" id="ARBA00023002"/>
    </source>
</evidence>
<dbReference type="AlphaFoldDB" id="A0A653I2D9"/>
<dbReference type="GO" id="GO:0005737">
    <property type="term" value="C:cytoplasm"/>
    <property type="evidence" value="ECO:0007669"/>
    <property type="project" value="TreeGrafter"/>
</dbReference>
<reference evidence="3 4" key="1">
    <citation type="submission" date="2019-10" db="EMBL/GenBank/DDBJ databases">
        <authorList>
            <person name="Karimi E."/>
        </authorList>
    </citation>
    <scope>NUCLEOTIDE SEQUENCE [LARGE SCALE GENOMIC DNA]</scope>
    <source>
        <strain evidence="3">Exiguobacterium sp. 9Y</strain>
    </source>
</reference>
<feature type="domain" description="FAD dependent oxidoreductase" evidence="2">
    <location>
        <begin position="7"/>
        <end position="95"/>
    </location>
</feature>
<evidence type="ECO:0000313" key="4">
    <source>
        <dbReference type="Proteomes" id="UP000439752"/>
    </source>
</evidence>
<dbReference type="EMBL" id="CABWKQ010000002">
    <property type="protein sequence ID" value="VWX33069.1"/>
    <property type="molecule type" value="Genomic_DNA"/>
</dbReference>
<dbReference type="PANTHER" id="PTHR13847">
    <property type="entry name" value="SARCOSINE DEHYDROGENASE-RELATED"/>
    <property type="match status" value="1"/>
</dbReference>
<dbReference type="PANTHER" id="PTHR13847:SF289">
    <property type="entry name" value="GLYCINE OXIDASE"/>
    <property type="match status" value="1"/>
</dbReference>
<dbReference type="SUPFAM" id="SSF54373">
    <property type="entry name" value="FAD-linked reductases, C-terminal domain"/>
    <property type="match status" value="1"/>
</dbReference>
<evidence type="ECO:0000313" key="3">
    <source>
        <dbReference type="EMBL" id="VWX33069.1"/>
    </source>
</evidence>
<sequence length="334" mass="35637">MKAKETLIVGAGVIGLTLAYELLKRGQPVRVLEQSRCGEGATRAAAGMLATDHELIPALHQLAAASRQLYPDLVRELFNETGIDSGYKENPFRLIRGHEEIQFASVGQIDPVQLTRSLRHAIKVRGGVIEEQTMVTGLLRAGATVVGVATSNGNREASNVVVASGRGSEALLATSGVEIATVPVKGECLAVRLPGHVLTETLFSDDVYLVPKFDGRIIIGATERIGDETTGVSVSGIEHLLQAAARLFPAIREAEVVDIWSGIRPQTADGLPYLGQVPGVGHLFVATGHHRHGILLAPITASVLADEVTGITPKYELCPFSLHESRRNTNATHH</sequence>
<name>A0A653I2D9_9BACL</name>
<dbReference type="Pfam" id="PF01266">
    <property type="entry name" value="DAO"/>
    <property type="match status" value="2"/>
</dbReference>
<organism evidence="3 4">
    <name type="scientific">Exiguobacterium oxidotolerans</name>
    <dbReference type="NCBI Taxonomy" id="223958"/>
    <lineage>
        <taxon>Bacteria</taxon>
        <taxon>Bacillati</taxon>
        <taxon>Bacillota</taxon>
        <taxon>Bacilli</taxon>
        <taxon>Bacillales</taxon>
        <taxon>Bacillales Family XII. Incertae Sedis</taxon>
        <taxon>Exiguobacterium</taxon>
    </lineage>
</organism>